<reference evidence="2" key="1">
    <citation type="submission" date="2015-04" db="EMBL/GenBank/DDBJ databases">
        <authorList>
            <person name="Syromyatnikov M.Y."/>
            <person name="Popov V.N."/>
        </authorList>
    </citation>
    <scope>NUCLEOTIDE SEQUENCE</scope>
    <source>
        <strain evidence="2">MO-1</strain>
    </source>
</reference>
<feature type="signal peptide" evidence="1">
    <location>
        <begin position="1"/>
        <end position="27"/>
    </location>
</feature>
<evidence type="ECO:0000256" key="1">
    <source>
        <dbReference type="SAM" id="SignalP"/>
    </source>
</evidence>
<accession>A0A1S7LLG0</accession>
<protein>
    <recommendedName>
        <fullName evidence="3">Glycoside hydrolase family 42 N-terminal domain-containing protein</fullName>
    </recommendedName>
</protein>
<name>A0A1S7LLG0_MAGMO</name>
<evidence type="ECO:0008006" key="3">
    <source>
        <dbReference type="Google" id="ProtNLM"/>
    </source>
</evidence>
<dbReference type="CDD" id="cd10922">
    <property type="entry name" value="CE4_PelA_like_C"/>
    <property type="match status" value="1"/>
</dbReference>
<gene>
    <name evidence="2" type="ORF">MAGMO_2799</name>
</gene>
<sequence>MSRFVRPYTLLAWLLLSLVISPLSTQAAEFAREPTKILAFYNGEAEEGYILAPPHAQAELPLNHLGLTVIHRAVQDPLPSMEELKDVRGILIWFDHVRMEDPAAFLRWCIRAMKAGKRLVHMGPVVFNTDHRNRPTPKRLLKAFWNMLGLNTEQDWISNTHNTSLKIHGNRFFPYERDFSGVLPEYQPMFKVRRDVKPLLSAKARTGREESGHILAATTKNGGYVSDRYAFFSSFEEVSFRQWYMNPFRFFEEVFVTYNLPKGDSNTVSNRRAYYSHIDGDAWRSETRIKTFKKKGLLYVSDVILKEVVERFPDLPLTIAPVVADLDPEWFGNTTFIQIARKIFNHPHIEAGTHTLSHPLQWSFFENYDPEMEVPFLHLYPKRHEKNMVDYLLRSAGLRKNQAIATPDSQGWKHIASKAIKDQQKQKKKDAIRKLASHYDRPRAFAVKPFSLHDEIQGSVNFVNQFLQKGRKVEVTQWPGNCTPFEAAVRATRKAKTRNVNGGDTRFDPEYPSIAWVSPLGRYVGDEIQVYASASNENTYTDLWTDRFFGFMHLVETARNTETPVRLKPYNIYYHMYSGERLASLNALLHTLKYARSQELAPVTTSQFAAMVDGVLSAQVYRASDNHWRIENHGDMATVRFDRATLKQVDMARSKGVIGQRHYQGSLYVALDRSKPKPEILLKPYDAPHKRPESNTPYLVDARWWLWNLERKRDQLTFQARGFGQGEMRWKMPEPGSYRVIMTGGAPSISFSDRRKWAKTGKRKPFTFVTDTKKDGLLHFSLPSFAIDGVQVEIRRHVVDRPDEIAPRRRPVEQGGEA</sequence>
<feature type="chain" id="PRO_5012910288" description="Glycoside hydrolase family 42 N-terminal domain-containing protein" evidence="1">
    <location>
        <begin position="28"/>
        <end position="818"/>
    </location>
</feature>
<keyword evidence="1" id="KW-0732">Signal</keyword>
<dbReference type="AlphaFoldDB" id="A0A1S7LLG0"/>
<organism evidence="2">
    <name type="scientific">Magnetococcus massalia (strain MO-1)</name>
    <dbReference type="NCBI Taxonomy" id="451514"/>
    <lineage>
        <taxon>Bacteria</taxon>
        <taxon>Pseudomonadati</taxon>
        <taxon>Pseudomonadota</taxon>
        <taxon>Magnetococcia</taxon>
        <taxon>Magnetococcales</taxon>
        <taxon>Magnetococcaceae</taxon>
        <taxon>Magnetococcus</taxon>
    </lineage>
</organism>
<evidence type="ECO:0000313" key="2">
    <source>
        <dbReference type="EMBL" id="CRH06947.1"/>
    </source>
</evidence>
<proteinExistence type="predicted"/>
<dbReference type="EMBL" id="LO017727">
    <property type="protein sequence ID" value="CRH06947.1"/>
    <property type="molecule type" value="Genomic_DNA"/>
</dbReference>